<organism evidence="1 2">
    <name type="scientific">Bacillus phage BMBtpLA3</name>
    <dbReference type="NCBI Taxonomy" id="1868824"/>
    <lineage>
        <taxon>Viruses</taxon>
        <taxon>Duplodnaviria</taxon>
        <taxon>Heunggongvirae</taxon>
        <taxon>Uroviricota</taxon>
        <taxon>Caudoviricetes</taxon>
        <taxon>Lwoffvirus</taxon>
        <taxon>Lwoffvirus TP21</taxon>
    </lineage>
</organism>
<sequence>MKPGLKEQHIGTLRDLYAMKDNSHWRIECKKLGGAKDLKLESLQRDLDEINKWIGIRENELFEIMKEERAI</sequence>
<name>A0A1B1P7I9_9CAUD</name>
<dbReference type="Proteomes" id="UP000226338">
    <property type="component" value="Segment"/>
</dbReference>
<dbReference type="EMBL" id="KX190834">
    <property type="protein sequence ID" value="ANT40058.1"/>
    <property type="molecule type" value="Genomic_DNA"/>
</dbReference>
<evidence type="ECO:0000313" key="1">
    <source>
        <dbReference type="EMBL" id="ANT40058.1"/>
    </source>
</evidence>
<gene>
    <name evidence="1" type="ORF">BMBtpLA3_23</name>
</gene>
<evidence type="ECO:0000313" key="2">
    <source>
        <dbReference type="Proteomes" id="UP000226338"/>
    </source>
</evidence>
<reference evidence="1 2" key="1">
    <citation type="submission" date="2016-05" db="EMBL/GenBank/DDBJ databases">
        <title>Undiscovered low abundance phages are ubiquitous in bacterial genomes.</title>
        <authorList>
            <person name="Dong Z."/>
            <person name="Liu H."/>
            <person name="Zheng J."/>
            <person name="Peng D."/>
        </authorList>
    </citation>
    <scope>NUCLEOTIDE SEQUENCE [LARGE SCALE GENOMIC DNA]</scope>
</reference>
<protein>
    <submittedName>
        <fullName evidence="1">Uncharacterized protein</fullName>
    </submittedName>
</protein>
<accession>A0A1B1P7I9</accession>
<proteinExistence type="predicted"/>